<dbReference type="AlphaFoldDB" id="F3QMZ6"/>
<dbReference type="Pfam" id="PF07996">
    <property type="entry name" value="T4SS"/>
    <property type="match status" value="1"/>
</dbReference>
<feature type="signal peptide" evidence="2">
    <location>
        <begin position="1"/>
        <end position="19"/>
    </location>
</feature>
<dbReference type="eggNOG" id="COG5314">
    <property type="taxonomic scope" value="Bacteria"/>
</dbReference>
<gene>
    <name evidence="3" type="ORF">HMPREF9439_02326</name>
</gene>
<dbReference type="GeneID" id="43349625"/>
<evidence type="ECO:0000313" key="4">
    <source>
        <dbReference type="Proteomes" id="UP000005156"/>
    </source>
</evidence>
<accession>F3QMZ6</accession>
<proteinExistence type="predicted"/>
<keyword evidence="1" id="KW-0175">Coiled coil</keyword>
<feature type="coiled-coil region" evidence="1">
    <location>
        <begin position="32"/>
        <end position="59"/>
    </location>
</feature>
<feature type="chain" id="PRO_5003300471" evidence="2">
    <location>
        <begin position="20"/>
        <end position="235"/>
    </location>
</feature>
<dbReference type="HOGENOM" id="CLU_096790_1_0_4"/>
<dbReference type="InterPro" id="IPR014158">
    <property type="entry name" value="T4SS_VirB5"/>
</dbReference>
<keyword evidence="2" id="KW-0732">Signal</keyword>
<protein>
    <submittedName>
        <fullName evidence="3">Type IV secretion system protein</fullName>
    </submittedName>
</protein>
<dbReference type="InterPro" id="IPR023220">
    <property type="entry name" value="T4SS_VirB5-domain"/>
</dbReference>
<dbReference type="Proteomes" id="UP000005156">
    <property type="component" value="Unassembled WGS sequence"/>
</dbReference>
<dbReference type="EMBL" id="AFBP01000089">
    <property type="protein sequence ID" value="EGG51228.1"/>
    <property type="molecule type" value="Genomic_DNA"/>
</dbReference>
<comment type="caution">
    <text evidence="3">The sequence shown here is derived from an EMBL/GenBank/DDBJ whole genome shotgun (WGS) entry which is preliminary data.</text>
</comment>
<name>F3QMZ6_9BURK</name>
<evidence type="ECO:0000256" key="1">
    <source>
        <dbReference type="SAM" id="Coils"/>
    </source>
</evidence>
<reference evidence="3 4" key="1">
    <citation type="submission" date="2011-02" db="EMBL/GenBank/DDBJ databases">
        <authorList>
            <person name="Weinstock G."/>
            <person name="Sodergren E."/>
            <person name="Clifton S."/>
            <person name="Fulton L."/>
            <person name="Fulton B."/>
            <person name="Courtney L."/>
            <person name="Fronick C."/>
            <person name="Harrison M."/>
            <person name="Strong C."/>
            <person name="Farmer C."/>
            <person name="Delahaunty K."/>
            <person name="Markovic C."/>
            <person name="Hall O."/>
            <person name="Minx P."/>
            <person name="Tomlinson C."/>
            <person name="Mitreva M."/>
            <person name="Hou S."/>
            <person name="Chen J."/>
            <person name="Wollam A."/>
            <person name="Pepin K.H."/>
            <person name="Johnson M."/>
            <person name="Bhonagiri V."/>
            <person name="Zhang X."/>
            <person name="Suruliraj S."/>
            <person name="Warren W."/>
            <person name="Chinwalla A."/>
            <person name="Mardis E.R."/>
            <person name="Wilson R.K."/>
        </authorList>
    </citation>
    <scope>NUCLEOTIDE SEQUENCE [LARGE SCALE GENOMIC DNA]</scope>
    <source>
        <strain evidence="3 4">YIT 11859</strain>
    </source>
</reference>
<dbReference type="CDD" id="cd14262">
    <property type="entry name" value="VirB5_like"/>
    <property type="match status" value="1"/>
</dbReference>
<evidence type="ECO:0000256" key="2">
    <source>
        <dbReference type="SAM" id="SignalP"/>
    </source>
</evidence>
<evidence type="ECO:0000313" key="3">
    <source>
        <dbReference type="EMBL" id="EGG51228.1"/>
    </source>
</evidence>
<sequence>MNKILSVLFAGLLTTQAYAAAPGIPVVDPTAIAQMVQQLTQLQQMYSQLQAQYNTAVNTLNNFTGTRGLGMFGYDTTLRQFLPSNFESQMRNVLNGGVSQLTAPARTIYENLKLGERCANLSGEDRNLCEIEGASFAQYQALANEGKKAVDQRLQNIENLMKQIDSATDAKAIADLSARIQAEKVAFDASQLSAQMQLASQKALNEKMLQEQALINHQKAFQPLAEEEILKGLTK</sequence>
<dbReference type="OrthoDB" id="9780974at2"/>
<dbReference type="Gene3D" id="1.20.58.430">
    <property type="entry name" value="Type IV secretion system, VirB5-domain"/>
    <property type="match status" value="1"/>
</dbReference>
<dbReference type="SUPFAM" id="SSF101082">
    <property type="entry name" value="Typo IV secretion system protein TraC"/>
    <property type="match status" value="1"/>
</dbReference>
<keyword evidence="4" id="KW-1185">Reference proteome</keyword>
<organism evidence="3 4">
    <name type="scientific">Parasutterella excrementihominis YIT 11859</name>
    <dbReference type="NCBI Taxonomy" id="762966"/>
    <lineage>
        <taxon>Bacteria</taxon>
        <taxon>Pseudomonadati</taxon>
        <taxon>Pseudomonadota</taxon>
        <taxon>Betaproteobacteria</taxon>
        <taxon>Burkholderiales</taxon>
        <taxon>Sutterellaceae</taxon>
        <taxon>Parasutterella</taxon>
    </lineage>
</organism>
<dbReference type="RefSeq" id="WP_008864849.1">
    <property type="nucleotide sequence ID" value="NZ_GL883756.1"/>
</dbReference>